<keyword evidence="2" id="KW-1185">Reference proteome</keyword>
<dbReference type="EMBL" id="LXQA011411333">
    <property type="protein sequence ID" value="MCI96311.1"/>
    <property type="molecule type" value="Genomic_DNA"/>
</dbReference>
<protein>
    <submittedName>
        <fullName evidence="1">Uncharacterized protein</fullName>
    </submittedName>
</protein>
<proteinExistence type="predicted"/>
<organism evidence="1 2">
    <name type="scientific">Trifolium medium</name>
    <dbReference type="NCBI Taxonomy" id="97028"/>
    <lineage>
        <taxon>Eukaryota</taxon>
        <taxon>Viridiplantae</taxon>
        <taxon>Streptophyta</taxon>
        <taxon>Embryophyta</taxon>
        <taxon>Tracheophyta</taxon>
        <taxon>Spermatophyta</taxon>
        <taxon>Magnoliopsida</taxon>
        <taxon>eudicotyledons</taxon>
        <taxon>Gunneridae</taxon>
        <taxon>Pentapetalae</taxon>
        <taxon>rosids</taxon>
        <taxon>fabids</taxon>
        <taxon>Fabales</taxon>
        <taxon>Fabaceae</taxon>
        <taxon>Papilionoideae</taxon>
        <taxon>50 kb inversion clade</taxon>
        <taxon>NPAAA clade</taxon>
        <taxon>Hologalegina</taxon>
        <taxon>IRL clade</taxon>
        <taxon>Trifolieae</taxon>
        <taxon>Trifolium</taxon>
    </lineage>
</organism>
<evidence type="ECO:0000313" key="1">
    <source>
        <dbReference type="EMBL" id="MCI96311.1"/>
    </source>
</evidence>
<sequence>GASEHAFSCSFHTVNRLEINLWPGQTLRDLPRP</sequence>
<reference evidence="1 2" key="1">
    <citation type="journal article" date="2018" name="Front. Plant Sci.">
        <title>Red Clover (Trifolium pratense) and Zigzag Clover (T. medium) - A Picture of Genomic Similarities and Differences.</title>
        <authorList>
            <person name="Dluhosova J."/>
            <person name="Istvanek J."/>
            <person name="Nedelnik J."/>
            <person name="Repkova J."/>
        </authorList>
    </citation>
    <scope>NUCLEOTIDE SEQUENCE [LARGE SCALE GENOMIC DNA]</scope>
    <source>
        <strain evidence="2">cv. 10/8</strain>
        <tissue evidence="1">Leaf</tissue>
    </source>
</reference>
<dbReference type="Proteomes" id="UP000265520">
    <property type="component" value="Unassembled WGS sequence"/>
</dbReference>
<feature type="non-terminal residue" evidence="1">
    <location>
        <position position="1"/>
    </location>
</feature>
<dbReference type="AlphaFoldDB" id="A0A392WAZ1"/>
<name>A0A392WAZ1_9FABA</name>
<comment type="caution">
    <text evidence="1">The sequence shown here is derived from an EMBL/GenBank/DDBJ whole genome shotgun (WGS) entry which is preliminary data.</text>
</comment>
<accession>A0A392WAZ1</accession>
<evidence type="ECO:0000313" key="2">
    <source>
        <dbReference type="Proteomes" id="UP000265520"/>
    </source>
</evidence>